<evidence type="ECO:0000256" key="4">
    <source>
        <dbReference type="ARBA" id="ARBA00023157"/>
    </source>
</evidence>
<dbReference type="PANTHER" id="PTHR15040:SF1">
    <property type="entry name" value="DERMATOPONTIN-LIKE ISOFORM X1"/>
    <property type="match status" value="1"/>
</dbReference>
<protein>
    <recommendedName>
        <fullName evidence="7">Dermatopontin</fullName>
    </recommendedName>
</protein>
<dbReference type="AlphaFoldDB" id="A0AAE1AMB8"/>
<reference evidence="5" key="1">
    <citation type="journal article" date="2023" name="G3 (Bethesda)">
        <title>A reference genome for the long-term kleptoplast-retaining sea slug Elysia crispata morphotype clarki.</title>
        <authorList>
            <person name="Eastman K.E."/>
            <person name="Pendleton A.L."/>
            <person name="Shaikh M.A."/>
            <person name="Suttiyut T."/>
            <person name="Ogas R."/>
            <person name="Tomko P."/>
            <person name="Gavelis G."/>
            <person name="Widhalm J.R."/>
            <person name="Wisecaver J.H."/>
        </authorList>
    </citation>
    <scope>NUCLEOTIDE SEQUENCE</scope>
    <source>
        <strain evidence="5">ECLA1</strain>
    </source>
</reference>
<evidence type="ECO:0000313" key="6">
    <source>
        <dbReference type="Proteomes" id="UP001283361"/>
    </source>
</evidence>
<evidence type="ECO:0008006" key="7">
    <source>
        <dbReference type="Google" id="ProtNLM"/>
    </source>
</evidence>
<dbReference type="GO" id="GO:0030199">
    <property type="term" value="P:collagen fibril organization"/>
    <property type="evidence" value="ECO:0007669"/>
    <property type="project" value="TreeGrafter"/>
</dbReference>
<proteinExistence type="inferred from homology"/>
<evidence type="ECO:0000256" key="3">
    <source>
        <dbReference type="ARBA" id="ARBA00022525"/>
    </source>
</evidence>
<dbReference type="Proteomes" id="UP001283361">
    <property type="component" value="Unassembled WGS sequence"/>
</dbReference>
<comment type="caution">
    <text evidence="5">The sequence shown here is derived from an EMBL/GenBank/DDBJ whole genome shotgun (WGS) entry which is preliminary data.</text>
</comment>
<evidence type="ECO:0000256" key="2">
    <source>
        <dbReference type="ARBA" id="ARBA00008712"/>
    </source>
</evidence>
<accession>A0AAE1AMB8</accession>
<sequence>MDKKALCRVFKRQEASQTHQVDLRAVFIGPAMEKGFFRPLPFLLVTLAVTLSGDGVDGYDTDWDEPFLFTCPYGKVLTRLYSIHSNSREDRRWDFMCSSPPAGANPTSCYWTGYVNELDEPLSFQCASNHIIAGVNSYHCNRREDRRFKFKCCSHSSYATRSCYLTGYINEWDSTLDYTVPSGKVLTGAYSVHSNRKEDRRWKFHICSYGEN</sequence>
<dbReference type="PANTHER" id="PTHR15040">
    <property type="entry name" value="DERMATOPONTIN-RELATED"/>
    <property type="match status" value="1"/>
</dbReference>
<keyword evidence="6" id="KW-1185">Reference proteome</keyword>
<dbReference type="GO" id="GO:0005615">
    <property type="term" value="C:extracellular space"/>
    <property type="evidence" value="ECO:0007669"/>
    <property type="project" value="TreeGrafter"/>
</dbReference>
<comment type="subcellular location">
    <subcellularLocation>
        <location evidence="1">Secreted</location>
    </subcellularLocation>
</comment>
<keyword evidence="4" id="KW-1015">Disulfide bond</keyword>
<keyword evidence="3" id="KW-0964">Secreted</keyword>
<dbReference type="InterPro" id="IPR026645">
    <property type="entry name" value="Dermatopontin"/>
</dbReference>
<gene>
    <name evidence="5" type="ORF">RRG08_060597</name>
</gene>
<dbReference type="EMBL" id="JAWDGP010001539">
    <property type="protein sequence ID" value="KAK3790550.1"/>
    <property type="molecule type" value="Genomic_DNA"/>
</dbReference>
<comment type="similarity">
    <text evidence="2">Belongs to the dermatopontin family.</text>
</comment>
<evidence type="ECO:0000313" key="5">
    <source>
        <dbReference type="EMBL" id="KAK3790550.1"/>
    </source>
</evidence>
<evidence type="ECO:0000256" key="1">
    <source>
        <dbReference type="ARBA" id="ARBA00004613"/>
    </source>
</evidence>
<dbReference type="GO" id="GO:0031012">
    <property type="term" value="C:extracellular matrix"/>
    <property type="evidence" value="ECO:0007669"/>
    <property type="project" value="TreeGrafter"/>
</dbReference>
<organism evidence="5 6">
    <name type="scientific">Elysia crispata</name>
    <name type="common">lettuce slug</name>
    <dbReference type="NCBI Taxonomy" id="231223"/>
    <lineage>
        <taxon>Eukaryota</taxon>
        <taxon>Metazoa</taxon>
        <taxon>Spiralia</taxon>
        <taxon>Lophotrochozoa</taxon>
        <taxon>Mollusca</taxon>
        <taxon>Gastropoda</taxon>
        <taxon>Heterobranchia</taxon>
        <taxon>Euthyneura</taxon>
        <taxon>Panpulmonata</taxon>
        <taxon>Sacoglossa</taxon>
        <taxon>Placobranchoidea</taxon>
        <taxon>Plakobranchidae</taxon>
        <taxon>Elysia</taxon>
    </lineage>
</organism>
<dbReference type="Pfam" id="PF14704">
    <property type="entry name" value="DERM"/>
    <property type="match status" value="1"/>
</dbReference>
<name>A0AAE1AMB8_9GAST</name>